<evidence type="ECO:0000313" key="3">
    <source>
        <dbReference type="EMBL" id="SEU41716.1"/>
    </source>
</evidence>
<proteinExistence type="predicted"/>
<reference evidence="3 4" key="1">
    <citation type="submission" date="2016-10" db="EMBL/GenBank/DDBJ databases">
        <authorList>
            <person name="Varghese N."/>
            <person name="Submissions S."/>
        </authorList>
    </citation>
    <scope>NUCLEOTIDE SEQUENCE [LARGE SCALE GENOMIC DNA]</scope>
    <source>
        <strain evidence="3 4">DSM 16525</strain>
    </source>
</reference>
<reference evidence="2 5" key="2">
    <citation type="submission" date="2019-07" db="EMBL/GenBank/DDBJ databases">
        <title>Whole genome shotgun sequence of Myxococcus fulvus NBRC 100333.</title>
        <authorList>
            <person name="Hosoyama A."/>
            <person name="Uohara A."/>
            <person name="Ohji S."/>
            <person name="Ichikawa N."/>
        </authorList>
    </citation>
    <scope>NUCLEOTIDE SEQUENCE [LARGE SCALE GENOMIC DNA]</scope>
    <source>
        <strain evidence="2 5">NBRC 100333</strain>
    </source>
</reference>
<comment type="caution">
    <text evidence="2">The sequence shown here is derived from an EMBL/GenBank/DDBJ whole genome shotgun (WGS) entry which is preliminary data.</text>
</comment>
<dbReference type="PROSITE" id="PS51257">
    <property type="entry name" value="PROKAR_LIPOPROTEIN"/>
    <property type="match status" value="1"/>
</dbReference>
<name>A0A511TGN4_MYXFU</name>
<evidence type="ECO:0000313" key="2">
    <source>
        <dbReference type="EMBL" id="GEN13335.1"/>
    </source>
</evidence>
<evidence type="ECO:0000313" key="5">
    <source>
        <dbReference type="Proteomes" id="UP000321514"/>
    </source>
</evidence>
<organism evidence="2 5">
    <name type="scientific">Myxococcus fulvus</name>
    <dbReference type="NCBI Taxonomy" id="33"/>
    <lineage>
        <taxon>Bacteria</taxon>
        <taxon>Pseudomonadati</taxon>
        <taxon>Myxococcota</taxon>
        <taxon>Myxococcia</taxon>
        <taxon>Myxococcales</taxon>
        <taxon>Cystobacterineae</taxon>
        <taxon>Myxococcaceae</taxon>
        <taxon>Myxococcus</taxon>
    </lineage>
</organism>
<dbReference type="CDD" id="cd09159">
    <property type="entry name" value="PLDc_ybhO_like_2"/>
    <property type="match status" value="1"/>
</dbReference>
<protein>
    <submittedName>
        <fullName evidence="2 3">Cardiolipin synthase</fullName>
    </submittedName>
</protein>
<dbReference type="Proteomes" id="UP000321514">
    <property type="component" value="Unassembled WGS sequence"/>
</dbReference>
<evidence type="ECO:0000259" key="1">
    <source>
        <dbReference type="PROSITE" id="PS50035"/>
    </source>
</evidence>
<dbReference type="CDD" id="cd09110">
    <property type="entry name" value="PLDc_CLS_1"/>
    <property type="match status" value="1"/>
</dbReference>
<dbReference type="PROSITE" id="PS50035">
    <property type="entry name" value="PLD"/>
    <property type="match status" value="1"/>
</dbReference>
<dbReference type="STRING" id="1334629.MFUL124B02_00600"/>
<dbReference type="EMBL" id="BJXR01000078">
    <property type="protein sequence ID" value="GEN13335.1"/>
    <property type="molecule type" value="Genomic_DNA"/>
</dbReference>
<dbReference type="Proteomes" id="UP000183760">
    <property type="component" value="Unassembled WGS sequence"/>
</dbReference>
<dbReference type="GO" id="GO:0016020">
    <property type="term" value="C:membrane"/>
    <property type="evidence" value="ECO:0007669"/>
    <property type="project" value="TreeGrafter"/>
</dbReference>
<gene>
    <name evidence="2" type="ORF">MFU01_83720</name>
    <name evidence="3" type="ORF">SAMN05443572_11760</name>
</gene>
<dbReference type="GO" id="GO:0032049">
    <property type="term" value="P:cardiolipin biosynthetic process"/>
    <property type="evidence" value="ECO:0007669"/>
    <property type="project" value="UniProtKB-ARBA"/>
</dbReference>
<evidence type="ECO:0000313" key="4">
    <source>
        <dbReference type="Proteomes" id="UP000183760"/>
    </source>
</evidence>
<dbReference type="OrthoDB" id="9762009at2"/>
<dbReference type="PANTHER" id="PTHR21248:SF22">
    <property type="entry name" value="PHOSPHOLIPASE D"/>
    <property type="match status" value="1"/>
</dbReference>
<dbReference type="PANTHER" id="PTHR21248">
    <property type="entry name" value="CARDIOLIPIN SYNTHASE"/>
    <property type="match status" value="1"/>
</dbReference>
<dbReference type="Gene3D" id="3.30.870.10">
    <property type="entry name" value="Endonuclease Chain A"/>
    <property type="match status" value="2"/>
</dbReference>
<keyword evidence="4" id="KW-1185">Reference proteome</keyword>
<dbReference type="Pfam" id="PF13091">
    <property type="entry name" value="PLDc_2"/>
    <property type="match status" value="2"/>
</dbReference>
<dbReference type="SUPFAM" id="SSF56024">
    <property type="entry name" value="Phospholipase D/nuclease"/>
    <property type="match status" value="2"/>
</dbReference>
<accession>A0A511TGN4</accession>
<dbReference type="InterPro" id="IPR001736">
    <property type="entry name" value="PLipase_D/transphosphatidylase"/>
</dbReference>
<dbReference type="EMBL" id="FOIB01000017">
    <property type="protein sequence ID" value="SEU41716.1"/>
    <property type="molecule type" value="Genomic_DNA"/>
</dbReference>
<dbReference type="InterPro" id="IPR025202">
    <property type="entry name" value="PLD-like_dom"/>
</dbReference>
<sequence length="415" mass="45779">MKLACSVLVALLVAGCPAPNHRHDLRLRALPTAADETRSLAFFQSLGVPLIPGHHVELVENGRVFDVLDEEIRAARSSIHIASYIWRPGEPSERLVRALRERQPGVACRVLVDPLGSVNFDSVGIALANAGCEVRIFRPIQGAMPSLDAARIKTRLHRKLVVRDGEVGVTGGFGIWRSWLGDAEGPESWRDMSVRAEGPAVREMQVAFAQNWQEAGGDFLPPEAFPELGSRGAARAGFVASTQNRFLSDARRMTLLTIAAAKRRLWISNSYFIPSDAIGDMLLEKVKQGVDVRVLVPGRHHDIAPVHAAQRASYARLLEGGVRIWEYELSMMHSKTMLVDEDLSVVGSTNMDPLALSTSDECSLVVEDPALAASLAAAFEKDMLHSREIHWDGWRRRGLLQRLGEKLPWLIGDYL</sequence>
<dbReference type="AlphaFoldDB" id="A0A511TGN4"/>
<dbReference type="RefSeq" id="WP_074959258.1">
    <property type="nucleotide sequence ID" value="NZ_BJXR01000078.1"/>
</dbReference>
<feature type="domain" description="PLD phosphodiesterase" evidence="1">
    <location>
        <begin position="328"/>
        <end position="355"/>
    </location>
</feature>
<dbReference type="GO" id="GO:0008808">
    <property type="term" value="F:cardiolipin synthase activity"/>
    <property type="evidence" value="ECO:0007669"/>
    <property type="project" value="TreeGrafter"/>
</dbReference>
<dbReference type="SMART" id="SM00155">
    <property type="entry name" value="PLDc"/>
    <property type="match status" value="2"/>
</dbReference>